<feature type="transmembrane region" description="Helical" evidence="1">
    <location>
        <begin position="167"/>
        <end position="185"/>
    </location>
</feature>
<dbReference type="VEuPathDB" id="MicrosporidiaDB:AEWD_081130"/>
<dbReference type="VEuPathDB" id="MicrosporidiaDB:AEWQ_081170"/>
<keyword evidence="1" id="KW-0812">Transmembrane</keyword>
<dbReference type="VEuPathDB" id="MicrosporidiaDB:ECU08_1140"/>
<feature type="transmembrane region" description="Helical" evidence="1">
    <location>
        <begin position="216"/>
        <end position="235"/>
    </location>
</feature>
<organism evidence="2">
    <name type="scientific">Encephalitozoon cuniculi</name>
    <name type="common">Microsporidian parasite</name>
    <dbReference type="NCBI Taxonomy" id="6035"/>
    <lineage>
        <taxon>Eukaryota</taxon>
        <taxon>Fungi</taxon>
        <taxon>Fungi incertae sedis</taxon>
        <taxon>Microsporidia</taxon>
        <taxon>Unikaryonidae</taxon>
        <taxon>Encephalitozoon</taxon>
    </lineage>
</organism>
<dbReference type="VEuPathDB" id="MicrosporidiaDB:M970_081180"/>
<evidence type="ECO:0000313" key="2">
    <source>
        <dbReference type="EMBL" id="AGE95079.1"/>
    </source>
</evidence>
<feature type="transmembrane region" description="Helical" evidence="1">
    <location>
        <begin position="135"/>
        <end position="155"/>
    </location>
</feature>
<evidence type="ECO:0000256" key="1">
    <source>
        <dbReference type="SAM" id="Phobius"/>
    </source>
</evidence>
<name>M1JI59_ENCCN</name>
<proteinExistence type="predicted"/>
<dbReference type="EMBL" id="KC513605">
    <property type="protein sequence ID" value="AGE95079.1"/>
    <property type="molecule type" value="Genomic_DNA"/>
</dbReference>
<sequence>MNNTISPLLLLATILVLGATTVGLVALRANSKQETISTKYIEEIKSTRTKGFVFFLLVLVLTNIYYFFYTRNYLEGDVPSFLKAIHMDSRSLKMLELYVRNTQKSFLFYAIALVVPLVSSRRFRVLAIDEKASIAFVRYYSLFGSLLYPLVFHISKGYDLGSYLVEVLNIAETVLLLSLYLLLLLKMWKVHDVLSYTQIITKFEIEEVLSRTRSKIVGIIAYLCLDMVSGAARMAEMFFPKEYSLGLPVNSLVETAFLVILYCYSVKFLVIPGNGICESIQRMEDIKKHVVTGFLNLEHRDEDNMVDISTIPDI</sequence>
<gene>
    <name evidence="2" type="ORF">ECU08_1140</name>
</gene>
<feature type="transmembrane region" description="Helical" evidence="1">
    <location>
        <begin position="106"/>
        <end position="123"/>
    </location>
</feature>
<dbReference type="AlphaFoldDB" id="M1JI59"/>
<feature type="transmembrane region" description="Helical" evidence="1">
    <location>
        <begin position="255"/>
        <end position="277"/>
    </location>
</feature>
<reference evidence="2" key="1">
    <citation type="journal article" date="2013" name="Eukaryot. Cell">
        <title>Extremely Reduced Levels of Heterozygosity in the Vertebrate Pathogen Encephalitozoon cuniculi.</title>
        <authorList>
            <person name="Selman M."/>
            <person name="Sak B."/>
            <person name="Kvac M."/>
            <person name="Farinelli L."/>
            <person name="Weiss L.M."/>
            <person name="Corradi N."/>
        </authorList>
    </citation>
    <scope>NUCLEOTIDE SEQUENCE</scope>
</reference>
<accession>M1JI59</accession>
<feature type="transmembrane region" description="Helical" evidence="1">
    <location>
        <begin position="51"/>
        <end position="69"/>
    </location>
</feature>
<keyword evidence="1" id="KW-1133">Transmembrane helix</keyword>
<dbReference type="VEuPathDB" id="MicrosporidiaDB:AEWR_081180"/>
<feature type="transmembrane region" description="Helical" evidence="1">
    <location>
        <begin position="6"/>
        <end position="30"/>
    </location>
</feature>
<keyword evidence="1" id="KW-0472">Membrane</keyword>
<protein>
    <submittedName>
        <fullName evidence="2">Uncharacterized protein</fullName>
    </submittedName>
</protein>